<dbReference type="InterPro" id="IPR003892">
    <property type="entry name" value="CUE"/>
</dbReference>
<feature type="compositionally biased region" description="Basic residues" evidence="1">
    <location>
        <begin position="297"/>
        <end position="307"/>
    </location>
</feature>
<accession>E9EHX6</accession>
<dbReference type="HOGENOM" id="CLU_026590_0_0_1"/>
<name>E9EHX6_METAQ</name>
<dbReference type="OMA" id="KMSLVTQ"/>
<evidence type="ECO:0000259" key="2">
    <source>
        <dbReference type="PROSITE" id="PS51140"/>
    </source>
</evidence>
<evidence type="ECO:0000313" key="4">
    <source>
        <dbReference type="Proteomes" id="UP000002499"/>
    </source>
</evidence>
<dbReference type="EMBL" id="GL698623">
    <property type="protein sequence ID" value="EFY84467.1"/>
    <property type="molecule type" value="Genomic_DNA"/>
</dbReference>
<dbReference type="InterPro" id="IPR052586">
    <property type="entry name" value="ASCC2"/>
</dbReference>
<evidence type="ECO:0000256" key="1">
    <source>
        <dbReference type="SAM" id="MobiDB-lite"/>
    </source>
</evidence>
<dbReference type="InterPro" id="IPR009060">
    <property type="entry name" value="UBA-like_sf"/>
</dbReference>
<gene>
    <name evidence="3" type="ORF">MAC_09474</name>
</gene>
<dbReference type="Proteomes" id="UP000002499">
    <property type="component" value="Unassembled WGS sequence"/>
</dbReference>
<dbReference type="InParanoid" id="E9EHX6"/>
<evidence type="ECO:0000313" key="3">
    <source>
        <dbReference type="EMBL" id="EFY84467.1"/>
    </source>
</evidence>
<dbReference type="OrthoDB" id="5577209at2759"/>
<feature type="domain" description="CUE" evidence="2">
    <location>
        <begin position="325"/>
        <end position="368"/>
    </location>
</feature>
<dbReference type="STRING" id="655827.E9EHX6"/>
<dbReference type="eggNOG" id="KOG4501">
    <property type="taxonomic scope" value="Eukaryota"/>
</dbReference>
<keyword evidence="4" id="KW-1185">Reference proteome</keyword>
<feature type="compositionally biased region" description="Basic residues" evidence="1">
    <location>
        <begin position="650"/>
        <end position="666"/>
    </location>
</feature>
<dbReference type="SUPFAM" id="SSF46934">
    <property type="entry name" value="UBA-like"/>
    <property type="match status" value="1"/>
</dbReference>
<reference evidence="3 4" key="1">
    <citation type="journal article" date="2011" name="PLoS Genet.">
        <title>Genome sequencing and comparative transcriptomics of the model entomopathogenic fungi Metarhizium anisopliae and M. acridum.</title>
        <authorList>
            <person name="Gao Q."/>
            <person name="Jin K."/>
            <person name="Ying S.H."/>
            <person name="Zhang Y."/>
            <person name="Xiao G."/>
            <person name="Shang Y."/>
            <person name="Duan Z."/>
            <person name="Hu X."/>
            <person name="Xie X.Q."/>
            <person name="Zhou G."/>
            <person name="Peng G."/>
            <person name="Luo Z."/>
            <person name="Huang W."/>
            <person name="Wang B."/>
            <person name="Fang W."/>
            <person name="Wang S."/>
            <person name="Zhong Y."/>
            <person name="Ma L.J."/>
            <person name="St Leger R.J."/>
            <person name="Zhao G.P."/>
            <person name="Pei Y."/>
            <person name="Feng M.G."/>
            <person name="Xia Y."/>
            <person name="Wang C."/>
        </authorList>
    </citation>
    <scope>NUCLEOTIDE SEQUENCE [LARGE SCALE GENOMIC DNA]</scope>
    <source>
        <strain evidence="3 4">CQMa 102</strain>
    </source>
</reference>
<sequence length="672" mass="73470">MRLPPLAAFPKASWQQQLPPQEWDSLVQAWVALCSAYLDLSDDDFKKQTESHASLVTFSSTFVHEVVAAPSISKSTLLLRPVFHLTSRLLRLLAPPALLEYSFLADFARIYPKKRTSPLIAGLFSTHSSSTHIEASLATLKKLLIPILDSGIKGDLKLVEAKLVSLSPLLHASPHACIQLMAGSDFFEGLATCFKVMNPPLRKAIVTTTYLCVVGLTEAEPPKWSMLSDQLFTLKTVAEEHRMGPLNANDSLVAELVTATPLLKVLLRRAEERGAATESLKKRISVLESFKKGPMARPKRPVRRKVDKGKGRQTNEDVQAEMHVHHMSQITHVQDLFPDLGAGFVSKCLDEYKDDVELVVANLLSESLPPHLATADRSEPFHYTNKFTHRSSHQDIPHQSNLAPRSTPPQVPTRRNVFDDDEFDRLSADESKISFGKKPQKNADELLKDKSAVPNKAAILSALASFDSDDDERDDTYDAADVGGTVDTMNQEVDGVNDGNEEILFRAYQSDERVFGRDVGTRRGYARTKLREETGMTDEAIEGWAVMLARNPQQKKRLDAKYAFAGQQVRLERTAWRASPAGSATEDSDIDGGAGRGGGGRGRGGGGGGGRGGRGRGGGRGRASRGGNVAGATGEKETEAARRNKEAHKGSRANHNRRDARAKKMARGGFAG</sequence>
<dbReference type="PANTHER" id="PTHR21494:SF0">
    <property type="entry name" value="ACTIVATING SIGNAL COINTEGRATOR 1 COMPLEX SUBUNIT 2"/>
    <property type="match status" value="1"/>
</dbReference>
<dbReference type="AlphaFoldDB" id="E9EHX6"/>
<dbReference type="PANTHER" id="PTHR21494">
    <property type="entry name" value="ACTIVATING SIGNAL COINTEGRATOR 1 COMPLEX SUBUNIT 2 ASC-1 COMPLEX SUBUNIT P100"/>
    <property type="match status" value="1"/>
</dbReference>
<dbReference type="SMART" id="SM00546">
    <property type="entry name" value="CUE"/>
    <property type="match status" value="1"/>
</dbReference>
<feature type="compositionally biased region" description="Basic and acidic residues" evidence="1">
    <location>
        <begin position="634"/>
        <end position="649"/>
    </location>
</feature>
<dbReference type="CDD" id="cd14364">
    <property type="entry name" value="CUE_ASCC2"/>
    <property type="match status" value="1"/>
</dbReference>
<organism evidence="4">
    <name type="scientific">Metarhizium acridum (strain CQMa 102)</name>
    <dbReference type="NCBI Taxonomy" id="655827"/>
    <lineage>
        <taxon>Eukaryota</taxon>
        <taxon>Fungi</taxon>
        <taxon>Dikarya</taxon>
        <taxon>Ascomycota</taxon>
        <taxon>Pezizomycotina</taxon>
        <taxon>Sordariomycetes</taxon>
        <taxon>Hypocreomycetidae</taxon>
        <taxon>Hypocreales</taxon>
        <taxon>Clavicipitaceae</taxon>
        <taxon>Metarhizium</taxon>
    </lineage>
</organism>
<dbReference type="PROSITE" id="PS51140">
    <property type="entry name" value="CUE"/>
    <property type="match status" value="1"/>
</dbReference>
<feature type="compositionally biased region" description="Gly residues" evidence="1">
    <location>
        <begin position="592"/>
        <end position="612"/>
    </location>
</feature>
<dbReference type="Pfam" id="PF02845">
    <property type="entry name" value="CUE"/>
    <property type="match status" value="1"/>
</dbReference>
<protein>
    <submittedName>
        <fullName evidence="3">CUE domain containing protein</fullName>
    </submittedName>
</protein>
<feature type="region of interest" description="Disordered" evidence="1">
    <location>
        <begin position="389"/>
        <end position="416"/>
    </location>
</feature>
<dbReference type="InterPro" id="IPR041800">
    <property type="entry name" value="ASCC2_CUE"/>
</dbReference>
<feature type="region of interest" description="Disordered" evidence="1">
    <location>
        <begin position="294"/>
        <end position="314"/>
    </location>
</feature>
<feature type="region of interest" description="Disordered" evidence="1">
    <location>
        <begin position="575"/>
        <end position="672"/>
    </location>
</feature>
<dbReference type="GO" id="GO:0043130">
    <property type="term" value="F:ubiquitin binding"/>
    <property type="evidence" value="ECO:0007669"/>
    <property type="project" value="InterPro"/>
</dbReference>
<proteinExistence type="predicted"/>
<feature type="compositionally biased region" description="Basic residues" evidence="1">
    <location>
        <begin position="613"/>
        <end position="623"/>
    </location>
</feature>
<dbReference type="Gene3D" id="1.10.8.10">
    <property type="entry name" value="DNA helicase RuvA subunit, C-terminal domain"/>
    <property type="match status" value="1"/>
</dbReference>